<evidence type="ECO:0000256" key="4">
    <source>
        <dbReference type="ARBA" id="ARBA00022801"/>
    </source>
</evidence>
<dbReference type="SMART" id="SM00014">
    <property type="entry name" value="acidPPc"/>
    <property type="match status" value="1"/>
</dbReference>
<dbReference type="InterPro" id="IPR036938">
    <property type="entry name" value="PAP2/HPO_sf"/>
</dbReference>
<feature type="transmembrane region" description="Helical" evidence="7">
    <location>
        <begin position="48"/>
        <end position="69"/>
    </location>
</feature>
<evidence type="ECO:0000256" key="6">
    <source>
        <dbReference type="ARBA" id="ARBA00023136"/>
    </source>
</evidence>
<comment type="subcellular location">
    <subcellularLocation>
        <location evidence="1">Cell membrane</location>
        <topology evidence="1">Multi-pass membrane protein</topology>
    </subcellularLocation>
</comment>
<keyword evidence="4" id="KW-0378">Hydrolase</keyword>
<evidence type="ECO:0000256" key="3">
    <source>
        <dbReference type="ARBA" id="ARBA00022692"/>
    </source>
</evidence>
<dbReference type="InterPro" id="IPR000326">
    <property type="entry name" value="PAP2/HPO"/>
</dbReference>
<evidence type="ECO:0000256" key="5">
    <source>
        <dbReference type="ARBA" id="ARBA00022989"/>
    </source>
</evidence>
<dbReference type="Gene3D" id="1.20.144.10">
    <property type="entry name" value="Phosphatidic acid phosphatase type 2/haloperoxidase"/>
    <property type="match status" value="1"/>
</dbReference>
<gene>
    <name evidence="9" type="ORF">SAMEA104719789_01042</name>
</gene>
<evidence type="ECO:0000256" key="2">
    <source>
        <dbReference type="ARBA" id="ARBA00022475"/>
    </source>
</evidence>
<organism evidence="9 10">
    <name type="scientific">Candidatus Ornithobacterium hominis</name>
    <dbReference type="NCBI Taxonomy" id="2497989"/>
    <lineage>
        <taxon>Bacteria</taxon>
        <taxon>Pseudomonadati</taxon>
        <taxon>Bacteroidota</taxon>
        <taxon>Flavobacteriia</taxon>
        <taxon>Flavobacteriales</taxon>
        <taxon>Weeksellaceae</taxon>
        <taxon>Ornithobacterium</taxon>
    </lineage>
</organism>
<dbReference type="GO" id="GO:0005886">
    <property type="term" value="C:plasma membrane"/>
    <property type="evidence" value="ECO:0007669"/>
    <property type="project" value="UniProtKB-SubCell"/>
</dbReference>
<dbReference type="Proteomes" id="UP000262142">
    <property type="component" value="Unassembled WGS sequence"/>
</dbReference>
<dbReference type="EMBL" id="UNSC01000004">
    <property type="protein sequence ID" value="SZD72927.1"/>
    <property type="molecule type" value="Genomic_DNA"/>
</dbReference>
<keyword evidence="10" id="KW-1185">Reference proteome</keyword>
<evidence type="ECO:0000259" key="8">
    <source>
        <dbReference type="SMART" id="SM00014"/>
    </source>
</evidence>
<evidence type="ECO:0000313" key="9">
    <source>
        <dbReference type="EMBL" id="SZD72927.1"/>
    </source>
</evidence>
<dbReference type="AlphaFoldDB" id="A0A383TZZ4"/>
<dbReference type="Pfam" id="PF01569">
    <property type="entry name" value="PAP2"/>
    <property type="match status" value="1"/>
</dbReference>
<keyword evidence="3 7" id="KW-0812">Transmembrane</keyword>
<dbReference type="GO" id="GO:0016787">
    <property type="term" value="F:hydrolase activity"/>
    <property type="evidence" value="ECO:0007669"/>
    <property type="project" value="UniProtKB-KW"/>
</dbReference>
<accession>A0A383TZZ4</accession>
<sequence>MIFSKLKYFLSLIFLYFILATILTQFYSKVELHQLLNTFNTPALDFFFKYYTHIGYGAVSLIFIPYVLYKKSLKNLLLGILNFLIAGLSVQFFKKIIIGDTLRPINFFTPKDLHLIEGVSLNSHYSFPSGHSATSIAFFLFLAYLFYKNKSLQILFVFMGILGAYSRVYLSQHFIEDTIAGGMLGVSAFFISYAIVNRINCDALQRRIFSPNKLKNKE</sequence>
<feature type="transmembrane region" description="Helical" evidence="7">
    <location>
        <begin position="129"/>
        <end position="147"/>
    </location>
</feature>
<dbReference type="PANTHER" id="PTHR14969">
    <property type="entry name" value="SPHINGOSINE-1-PHOSPHATE PHOSPHOHYDROLASE"/>
    <property type="match status" value="1"/>
</dbReference>
<proteinExistence type="predicted"/>
<evidence type="ECO:0000313" key="10">
    <source>
        <dbReference type="Proteomes" id="UP000262142"/>
    </source>
</evidence>
<keyword evidence="2" id="KW-1003">Cell membrane</keyword>
<feature type="transmembrane region" description="Helical" evidence="7">
    <location>
        <begin position="7"/>
        <end position="28"/>
    </location>
</feature>
<reference evidence="9 10" key="1">
    <citation type="submission" date="2018-09" db="EMBL/GenBank/DDBJ databases">
        <authorList>
            <consortium name="Pathogen Informatics"/>
        </authorList>
    </citation>
    <scope>NUCLEOTIDE SEQUENCE [LARGE SCALE GENOMIC DNA]</scope>
    <source>
        <strain evidence="9 10">OH-22767</strain>
    </source>
</reference>
<evidence type="ECO:0000256" key="1">
    <source>
        <dbReference type="ARBA" id="ARBA00004651"/>
    </source>
</evidence>
<dbReference type="PANTHER" id="PTHR14969:SF62">
    <property type="entry name" value="DECAPRENYLPHOSPHORYL-5-PHOSPHORIBOSE PHOSPHATASE RV3807C-RELATED"/>
    <property type="match status" value="1"/>
</dbReference>
<evidence type="ECO:0000256" key="7">
    <source>
        <dbReference type="SAM" id="Phobius"/>
    </source>
</evidence>
<keyword evidence="6 7" id="KW-0472">Membrane</keyword>
<keyword evidence="5 7" id="KW-1133">Transmembrane helix</keyword>
<feature type="transmembrane region" description="Helical" evidence="7">
    <location>
        <begin position="178"/>
        <end position="196"/>
    </location>
</feature>
<dbReference type="SUPFAM" id="SSF48317">
    <property type="entry name" value="Acid phosphatase/Vanadium-dependent haloperoxidase"/>
    <property type="match status" value="1"/>
</dbReference>
<feature type="transmembrane region" description="Helical" evidence="7">
    <location>
        <begin position="76"/>
        <end position="93"/>
    </location>
</feature>
<feature type="transmembrane region" description="Helical" evidence="7">
    <location>
        <begin position="154"/>
        <end position="172"/>
    </location>
</feature>
<feature type="domain" description="Phosphatidic acid phosphatase type 2/haloperoxidase" evidence="8">
    <location>
        <begin position="78"/>
        <end position="193"/>
    </location>
</feature>
<name>A0A383TZZ4_9FLAO</name>
<protein>
    <submittedName>
        <fullName evidence="9">Undecaprenyl pyrophosphate phosphatase</fullName>
    </submittedName>
</protein>